<name>F4R8A0_MELLP</name>
<reference evidence="3" key="1">
    <citation type="journal article" date="2011" name="Proc. Natl. Acad. Sci. U.S.A.">
        <title>Obligate biotrophy features unraveled by the genomic analysis of rust fungi.</title>
        <authorList>
            <person name="Duplessis S."/>
            <person name="Cuomo C.A."/>
            <person name="Lin Y.-C."/>
            <person name="Aerts A."/>
            <person name="Tisserant E."/>
            <person name="Veneault-Fourrey C."/>
            <person name="Joly D.L."/>
            <person name="Hacquard S."/>
            <person name="Amselem J."/>
            <person name="Cantarel B.L."/>
            <person name="Chiu R."/>
            <person name="Coutinho P.M."/>
            <person name="Feau N."/>
            <person name="Field M."/>
            <person name="Frey P."/>
            <person name="Gelhaye E."/>
            <person name="Goldberg J."/>
            <person name="Grabherr M.G."/>
            <person name="Kodira C.D."/>
            <person name="Kohler A."/>
            <person name="Kuees U."/>
            <person name="Lindquist E.A."/>
            <person name="Lucas S.M."/>
            <person name="Mago R."/>
            <person name="Mauceli E."/>
            <person name="Morin E."/>
            <person name="Murat C."/>
            <person name="Pangilinan J.L."/>
            <person name="Park R."/>
            <person name="Pearson M."/>
            <person name="Quesneville H."/>
            <person name="Rouhier N."/>
            <person name="Sakthikumar S."/>
            <person name="Salamov A.A."/>
            <person name="Schmutz J."/>
            <person name="Selles B."/>
            <person name="Shapiro H."/>
            <person name="Tanguay P."/>
            <person name="Tuskan G.A."/>
            <person name="Henrissat B."/>
            <person name="Van de Peer Y."/>
            <person name="Rouze P."/>
            <person name="Ellis J.G."/>
            <person name="Dodds P.N."/>
            <person name="Schein J.E."/>
            <person name="Zhong S."/>
            <person name="Hamelin R.C."/>
            <person name="Grigoriev I.V."/>
            <person name="Szabo L.J."/>
            <person name="Martin F."/>
        </authorList>
    </citation>
    <scope>NUCLEOTIDE SEQUENCE [LARGE SCALE GENOMIC DNA]</scope>
    <source>
        <strain evidence="3">98AG31 / pathotype 3-4-7</strain>
    </source>
</reference>
<protein>
    <submittedName>
        <fullName evidence="2">Uncharacterized protein</fullName>
    </submittedName>
</protein>
<feature type="region of interest" description="Disordered" evidence="1">
    <location>
        <begin position="23"/>
        <end position="60"/>
    </location>
</feature>
<evidence type="ECO:0000313" key="2">
    <source>
        <dbReference type="EMBL" id="EGG11650.1"/>
    </source>
</evidence>
<evidence type="ECO:0000313" key="3">
    <source>
        <dbReference type="Proteomes" id="UP000001072"/>
    </source>
</evidence>
<dbReference type="RefSeq" id="XP_007405285.1">
    <property type="nucleotide sequence ID" value="XM_007405223.1"/>
</dbReference>
<dbReference type="Proteomes" id="UP000001072">
    <property type="component" value="Unassembled WGS sequence"/>
</dbReference>
<evidence type="ECO:0000256" key="1">
    <source>
        <dbReference type="SAM" id="MobiDB-lite"/>
    </source>
</evidence>
<keyword evidence="3" id="KW-1185">Reference proteome</keyword>
<sequence length="149" mass="16167">MVPAPMSTSPKFLFVGVVNTIRSPQKSTSAAHDPNRPDPETSNQTEQANTFALPSLSPGPPIVYDPSGPDGIDGFLDYCSLPPDLHTSTRQLLRDAGVSDFRHINNDDLPAEDLAAKGLNKIAINTLYSNAQKYKKCCIQDRKANQSGR</sequence>
<dbReference type="KEGG" id="mlr:MELLADRAFT_59641"/>
<accession>F4R8A0</accession>
<gene>
    <name evidence="2" type="ORF">MELLADRAFT_59641</name>
</gene>
<organism evidence="3">
    <name type="scientific">Melampsora larici-populina (strain 98AG31 / pathotype 3-4-7)</name>
    <name type="common">Poplar leaf rust fungus</name>
    <dbReference type="NCBI Taxonomy" id="747676"/>
    <lineage>
        <taxon>Eukaryota</taxon>
        <taxon>Fungi</taxon>
        <taxon>Dikarya</taxon>
        <taxon>Basidiomycota</taxon>
        <taxon>Pucciniomycotina</taxon>
        <taxon>Pucciniomycetes</taxon>
        <taxon>Pucciniales</taxon>
        <taxon>Melampsoraceae</taxon>
        <taxon>Melampsora</taxon>
    </lineage>
</organism>
<dbReference type="EMBL" id="GL883092">
    <property type="protein sequence ID" value="EGG11650.1"/>
    <property type="molecule type" value="Genomic_DNA"/>
</dbReference>
<dbReference type="VEuPathDB" id="FungiDB:MELLADRAFT_59641"/>
<dbReference type="AlphaFoldDB" id="F4R8A0"/>
<feature type="compositionally biased region" description="Polar residues" evidence="1">
    <location>
        <begin position="40"/>
        <end position="52"/>
    </location>
</feature>
<proteinExistence type="predicted"/>
<dbReference type="InParanoid" id="F4R8A0"/>
<dbReference type="GeneID" id="18929395"/>
<dbReference type="HOGENOM" id="CLU_1750084_0_0_1"/>